<keyword evidence="2" id="KW-0472">Membrane</keyword>
<dbReference type="GO" id="GO:0016020">
    <property type="term" value="C:membrane"/>
    <property type="evidence" value="ECO:0007669"/>
    <property type="project" value="InterPro"/>
</dbReference>
<dbReference type="Proteomes" id="UP000887540">
    <property type="component" value="Unplaced"/>
</dbReference>
<evidence type="ECO:0000256" key="1">
    <source>
        <dbReference type="ARBA" id="ARBA00006803"/>
    </source>
</evidence>
<evidence type="ECO:0000313" key="4">
    <source>
        <dbReference type="WBParaSite" id="ACRNAN_Path_1333.g5242.t1"/>
    </source>
</evidence>
<reference evidence="4" key="1">
    <citation type="submission" date="2022-11" db="UniProtKB">
        <authorList>
            <consortium name="WormBaseParasite"/>
        </authorList>
    </citation>
    <scope>IDENTIFICATION</scope>
</reference>
<dbReference type="WBParaSite" id="ACRNAN_Path_1333.g5242.t1">
    <property type="protein sequence ID" value="ACRNAN_Path_1333.g5242.t1"/>
    <property type="gene ID" value="ACRNAN_Path_1333.g5242"/>
</dbReference>
<organism evidence="3 4">
    <name type="scientific">Acrobeloides nanus</name>
    <dbReference type="NCBI Taxonomy" id="290746"/>
    <lineage>
        <taxon>Eukaryota</taxon>
        <taxon>Metazoa</taxon>
        <taxon>Ecdysozoa</taxon>
        <taxon>Nematoda</taxon>
        <taxon>Chromadorea</taxon>
        <taxon>Rhabditida</taxon>
        <taxon>Tylenchina</taxon>
        <taxon>Cephalobomorpha</taxon>
        <taxon>Cephaloboidea</taxon>
        <taxon>Cephalobidae</taxon>
        <taxon>Acrobeloides</taxon>
    </lineage>
</organism>
<dbReference type="Pfam" id="PF03125">
    <property type="entry name" value="Sre"/>
    <property type="match status" value="1"/>
</dbReference>
<keyword evidence="2" id="KW-1133">Transmembrane helix</keyword>
<protein>
    <submittedName>
        <fullName evidence="4">G protein-coupled receptor</fullName>
    </submittedName>
</protein>
<proteinExistence type="inferred from homology"/>
<dbReference type="PANTHER" id="PTHR47518:SF9">
    <property type="entry name" value="SERPENTINE RECEPTOR, CLASS T"/>
    <property type="match status" value="1"/>
</dbReference>
<name>A0A914BZ69_9BILA</name>
<accession>A0A914BZ69</accession>
<keyword evidence="2" id="KW-0812">Transmembrane</keyword>
<dbReference type="InterPro" id="IPR052854">
    <property type="entry name" value="Serpentine_rcpt_epsilon"/>
</dbReference>
<evidence type="ECO:0000313" key="3">
    <source>
        <dbReference type="Proteomes" id="UP000887540"/>
    </source>
</evidence>
<dbReference type="GO" id="GO:0007606">
    <property type="term" value="P:sensory perception of chemical stimulus"/>
    <property type="evidence" value="ECO:0007669"/>
    <property type="project" value="InterPro"/>
</dbReference>
<dbReference type="AlphaFoldDB" id="A0A914BZ69"/>
<dbReference type="InterPro" id="IPR004151">
    <property type="entry name" value="7TM_GPCR_serpentine_rcpt_Sre"/>
</dbReference>
<feature type="transmembrane region" description="Helical" evidence="2">
    <location>
        <begin position="61"/>
        <end position="79"/>
    </location>
</feature>
<comment type="similarity">
    <text evidence="1">Belongs to the nematode receptor-like protein sre family.</text>
</comment>
<feature type="transmembrane region" description="Helical" evidence="2">
    <location>
        <begin position="25"/>
        <end position="49"/>
    </location>
</feature>
<dbReference type="PANTHER" id="PTHR47518">
    <property type="entry name" value="SERPENTINE RECEPTOR CLASS EPSILON-13-RELATED"/>
    <property type="match status" value="1"/>
</dbReference>
<keyword evidence="3" id="KW-1185">Reference proteome</keyword>
<evidence type="ECO:0000256" key="2">
    <source>
        <dbReference type="SAM" id="Phobius"/>
    </source>
</evidence>
<sequence>MLRKHQLNTTTTLTQRYQITENIRVLQIMIPLIVFGTIFDITALFAGLIQVSVAYNTILTYPIYFLITNMYVSVAFYIYMKKDRRTGRRVRNILCRSAAIGPEESVNDINGKPLVVNSSIDMHFLQLESYWRFRNLGVMS</sequence>